<keyword evidence="6" id="KW-1185">Reference proteome</keyword>
<dbReference type="EC" id="3.1.1.47" evidence="1"/>
<dbReference type="InterPro" id="IPR029058">
    <property type="entry name" value="AB_hydrolase_fold"/>
</dbReference>
<dbReference type="AlphaFoldDB" id="A0AAE0FQW2"/>
<evidence type="ECO:0000313" key="5">
    <source>
        <dbReference type="EMBL" id="KAK3264386.1"/>
    </source>
</evidence>
<protein>
    <recommendedName>
        <fullName evidence="1">1-alkyl-2-acetylglycerophosphocholine esterase</fullName>
        <ecNumber evidence="1">3.1.1.47</ecNumber>
    </recommendedName>
</protein>
<dbReference type="SUPFAM" id="SSF53474">
    <property type="entry name" value="alpha/beta-Hydrolases"/>
    <property type="match status" value="1"/>
</dbReference>
<accession>A0AAE0FQW2</accession>
<dbReference type="EMBL" id="LGRX02014587">
    <property type="protein sequence ID" value="KAK3264386.1"/>
    <property type="molecule type" value="Genomic_DNA"/>
</dbReference>
<gene>
    <name evidence="5" type="ORF">CYMTET_26870</name>
</gene>
<dbReference type="Gene3D" id="3.40.50.1820">
    <property type="entry name" value="alpha/beta hydrolase"/>
    <property type="match status" value="1"/>
</dbReference>
<dbReference type="PANTHER" id="PTHR10272">
    <property type="entry name" value="PLATELET-ACTIVATING FACTOR ACETYLHYDROLASE"/>
    <property type="match status" value="1"/>
</dbReference>
<keyword evidence="4" id="KW-0443">Lipid metabolism</keyword>
<comment type="caution">
    <text evidence="5">The sequence shown here is derived from an EMBL/GenBank/DDBJ whole genome shotgun (WGS) entry which is preliminary data.</text>
</comment>
<evidence type="ECO:0000256" key="4">
    <source>
        <dbReference type="ARBA" id="ARBA00023098"/>
    </source>
</evidence>
<name>A0AAE0FQW2_9CHLO</name>
<proteinExistence type="predicted"/>
<dbReference type="GO" id="GO:0003847">
    <property type="term" value="F:1-alkyl-2-acetylglycerophosphocholine esterase activity"/>
    <property type="evidence" value="ECO:0007669"/>
    <property type="project" value="UniProtKB-EC"/>
</dbReference>
<dbReference type="PANTHER" id="PTHR10272:SF0">
    <property type="entry name" value="PLATELET-ACTIVATING FACTOR ACETYLHYDROLASE"/>
    <property type="match status" value="1"/>
</dbReference>
<reference evidence="5 6" key="1">
    <citation type="journal article" date="2015" name="Genome Biol. Evol.">
        <title>Comparative Genomics of a Bacterivorous Green Alga Reveals Evolutionary Causalities and Consequences of Phago-Mixotrophic Mode of Nutrition.</title>
        <authorList>
            <person name="Burns J.A."/>
            <person name="Paasch A."/>
            <person name="Narechania A."/>
            <person name="Kim E."/>
        </authorList>
    </citation>
    <scope>NUCLEOTIDE SEQUENCE [LARGE SCALE GENOMIC DNA]</scope>
    <source>
        <strain evidence="5 6">PLY_AMNH</strain>
    </source>
</reference>
<evidence type="ECO:0000256" key="3">
    <source>
        <dbReference type="ARBA" id="ARBA00022963"/>
    </source>
</evidence>
<sequence>MLLYPGMDRAHCPLTPEGTFSERSVAVADYDAHDVLFRLYYPTDMTGIARFTSRPRWISSQDYARGYVHFLHNIPSLSFFNQLLCWFQHLFMYCVFYLARLPVHVNKAPTNEIGKLPVVVFSHGLSGMRTTYSFLCHRLAAAGYVVAAVEHRDGSASHTYAWENDSQRSFPYVHMPYDPVPNGPVILKKRREQVTFRVGEMSKVLDLLESLDQGTLRENRLGGQQIHLNSNASDFIGRLNFDNVTAIGHSFGAATVIKVCGEDKRFARCVALDPWLYAVPEDDLGRLPARAMPHLNISGASWNPVWRNEDPKGNNEARMEFLQQSYKASCPGAFARVDVAGMRHEQFSDFFVFVPHILRKKLKICPFEALNITMQAIQSFLKATSKSCESQQMCKQFLGEMDKFQDDASKVSIKHFSHGIE</sequence>
<evidence type="ECO:0000256" key="1">
    <source>
        <dbReference type="ARBA" id="ARBA00013201"/>
    </source>
</evidence>
<evidence type="ECO:0000313" key="6">
    <source>
        <dbReference type="Proteomes" id="UP001190700"/>
    </source>
</evidence>
<dbReference type="Pfam" id="PF03403">
    <property type="entry name" value="PAF-AH_p_II"/>
    <property type="match status" value="1"/>
</dbReference>
<organism evidence="5 6">
    <name type="scientific">Cymbomonas tetramitiformis</name>
    <dbReference type="NCBI Taxonomy" id="36881"/>
    <lineage>
        <taxon>Eukaryota</taxon>
        <taxon>Viridiplantae</taxon>
        <taxon>Chlorophyta</taxon>
        <taxon>Pyramimonadophyceae</taxon>
        <taxon>Pyramimonadales</taxon>
        <taxon>Pyramimonadaceae</taxon>
        <taxon>Cymbomonas</taxon>
    </lineage>
</organism>
<dbReference type="Proteomes" id="UP001190700">
    <property type="component" value="Unassembled WGS sequence"/>
</dbReference>
<dbReference type="GO" id="GO:0016042">
    <property type="term" value="P:lipid catabolic process"/>
    <property type="evidence" value="ECO:0007669"/>
    <property type="project" value="UniProtKB-KW"/>
</dbReference>
<keyword evidence="3" id="KW-0442">Lipid degradation</keyword>
<evidence type="ECO:0000256" key="2">
    <source>
        <dbReference type="ARBA" id="ARBA00022801"/>
    </source>
</evidence>
<keyword evidence="2" id="KW-0378">Hydrolase</keyword>